<dbReference type="EMBL" id="JACHUQ010000006">
    <property type="protein sequence ID" value="MBZ7974652.1"/>
    <property type="molecule type" value="Genomic_DNA"/>
</dbReference>
<reference evidence="1" key="1">
    <citation type="submission" date="2020-07" db="EMBL/GenBank/DDBJ databases">
        <title>Campylobacter molothri sp. nov. isolated from wild birds.</title>
        <authorList>
            <person name="Miller W.G."/>
            <person name="Chapman M.H."/>
            <person name="Yee E."/>
            <person name="Lopes B.S."/>
            <person name="Forbes K.J."/>
        </authorList>
    </citation>
    <scope>NUCLEOTIDE SEQUENCE</scope>
    <source>
        <strain evidence="1">RM9754</strain>
    </source>
</reference>
<evidence type="ECO:0000313" key="1">
    <source>
        <dbReference type="EMBL" id="MBZ7974652.1"/>
    </source>
</evidence>
<evidence type="ECO:0000313" key="2">
    <source>
        <dbReference type="Proteomes" id="UP001319828"/>
    </source>
</evidence>
<name>A0ACC5W124_9BACT</name>
<comment type="caution">
    <text evidence="1">The sequence shown here is derived from an EMBL/GenBank/DDBJ whole genome shotgun (WGS) entry which is preliminary data.</text>
</comment>
<dbReference type="Proteomes" id="UP001319828">
    <property type="component" value="Unassembled WGS sequence"/>
</dbReference>
<sequence>MLGLGLSFLSIFLLIFMLYKKVNAHMALLLSGFLLLSASLLATFLIYTFPEPIKSNYPQIYDHLKNLNFYNPKYSILSKGSLNLGFFDIFEVFNQTLSKTLSGLGLTLMCIAGFSAYMDHVGASYALFKVFEKPLKMVKSPYILLIFAYFISQFLVLFIPSHAGLALLLMTTMYPILIRTGVSKFSALSVIAICQYIDHGPGSGNVIMASNVAKIDPAFYFVHYQLPITLPIIITVAISIYFCNYFFDKKEHFVFDPNKVEEELNKNKEQEIKKPPTIYALLPIIPLILILGFSSVLDSILALLQIDYKSSIKINVPVAMIISTFIAIIFEMIRYKNIVETLNSIMIFFKGMGHLFVITVSLIVCGQVFASGLLSVGFVDTLVEILKNAGVGVLTIIIAISILLAFCAFLMGSGNAAFFSFAPLIPNIAKHFGVETISIITPIQIMTGFGRCVSPIAPAILAISAMTKVNPFTIVKRTVIPMLVASITNIIMTYIYL</sequence>
<accession>A0ACC5W124</accession>
<keyword evidence="2" id="KW-1185">Reference proteome</keyword>
<organism evidence="1 2">
    <name type="scientific">Campylobacter molothri</name>
    <dbReference type="NCBI Taxonomy" id="1032242"/>
    <lineage>
        <taxon>Bacteria</taxon>
        <taxon>Pseudomonadati</taxon>
        <taxon>Campylobacterota</taxon>
        <taxon>Epsilonproteobacteria</taxon>
        <taxon>Campylobacterales</taxon>
        <taxon>Campylobacteraceae</taxon>
        <taxon>Campylobacter</taxon>
    </lineage>
</organism>
<gene>
    <name evidence="1" type="primary">dcuC</name>
    <name evidence="1" type="ORF">H2252_04590</name>
</gene>
<protein>
    <submittedName>
        <fullName evidence="1">C4-dicarboxylate transporter DcuC</fullName>
    </submittedName>
</protein>
<proteinExistence type="predicted"/>